<evidence type="ECO:0000259" key="9">
    <source>
        <dbReference type="PROSITE" id="PS50157"/>
    </source>
</evidence>
<protein>
    <recommendedName>
        <fullName evidence="9">C2H2-type domain-containing protein</fullName>
    </recommendedName>
</protein>
<accession>A0A8C9KZ72</accession>
<dbReference type="InterPro" id="IPR013087">
    <property type="entry name" value="Znf_C2H2_type"/>
</dbReference>
<dbReference type="AlphaFoldDB" id="A0A8C9KZ72"/>
<keyword evidence="3" id="KW-0677">Repeat</keyword>
<dbReference type="Gene3D" id="3.30.160.60">
    <property type="entry name" value="Classic Zinc Finger"/>
    <property type="match status" value="2"/>
</dbReference>
<dbReference type="Ensembl" id="ENSSCAT00000002813.1">
    <property type="protein sequence ID" value="ENSSCAP00000002355.1"/>
    <property type="gene ID" value="ENSSCAG00000002066.1"/>
</dbReference>
<keyword evidence="2" id="KW-0479">Metal-binding</keyword>
<feature type="domain" description="C2H2-type" evidence="9">
    <location>
        <begin position="109"/>
        <end position="136"/>
    </location>
</feature>
<keyword evidence="6" id="KW-0539">Nucleus</keyword>
<evidence type="ECO:0000313" key="11">
    <source>
        <dbReference type="Proteomes" id="UP000694409"/>
    </source>
</evidence>
<reference evidence="10" key="1">
    <citation type="submission" date="2025-08" db="UniProtKB">
        <authorList>
            <consortium name="Ensembl"/>
        </authorList>
    </citation>
    <scope>IDENTIFICATION</scope>
</reference>
<evidence type="ECO:0000256" key="8">
    <source>
        <dbReference type="SAM" id="MobiDB-lite"/>
    </source>
</evidence>
<proteinExistence type="predicted"/>
<organism evidence="10 11">
    <name type="scientific">Serinus canaria</name>
    <name type="common">Island canary</name>
    <name type="synonym">Fringilla canaria</name>
    <dbReference type="NCBI Taxonomy" id="9135"/>
    <lineage>
        <taxon>Eukaryota</taxon>
        <taxon>Metazoa</taxon>
        <taxon>Chordata</taxon>
        <taxon>Craniata</taxon>
        <taxon>Vertebrata</taxon>
        <taxon>Euteleostomi</taxon>
        <taxon>Archelosauria</taxon>
        <taxon>Archosauria</taxon>
        <taxon>Dinosauria</taxon>
        <taxon>Saurischia</taxon>
        <taxon>Theropoda</taxon>
        <taxon>Coelurosauria</taxon>
        <taxon>Aves</taxon>
        <taxon>Neognathae</taxon>
        <taxon>Neoaves</taxon>
        <taxon>Telluraves</taxon>
        <taxon>Australaves</taxon>
        <taxon>Passeriformes</taxon>
        <taxon>Passeroidea</taxon>
        <taxon>Fringillidae</taxon>
        <taxon>Carduelinae</taxon>
        <taxon>Serinus</taxon>
    </lineage>
</organism>
<dbReference type="InterPro" id="IPR036236">
    <property type="entry name" value="Znf_C2H2_sf"/>
</dbReference>
<keyword evidence="11" id="KW-1185">Reference proteome</keyword>
<dbReference type="GeneTree" id="ENSGT00940000167129"/>
<dbReference type="Pfam" id="PF00096">
    <property type="entry name" value="zf-C2H2"/>
    <property type="match status" value="2"/>
</dbReference>
<evidence type="ECO:0000256" key="3">
    <source>
        <dbReference type="ARBA" id="ARBA00022737"/>
    </source>
</evidence>
<dbReference type="PANTHER" id="PTHR16515">
    <property type="entry name" value="PR DOMAIN ZINC FINGER PROTEIN"/>
    <property type="match status" value="1"/>
</dbReference>
<dbReference type="SMART" id="SM00355">
    <property type="entry name" value="ZnF_C2H2"/>
    <property type="match status" value="2"/>
</dbReference>
<name>A0A8C9KZ72_SERCA</name>
<comment type="subcellular location">
    <subcellularLocation>
        <location evidence="1">Nucleus</location>
    </subcellularLocation>
</comment>
<dbReference type="InterPro" id="IPR050331">
    <property type="entry name" value="Zinc_finger"/>
</dbReference>
<dbReference type="FunFam" id="3.30.160.60:FF:000446">
    <property type="entry name" value="Zinc finger protein"/>
    <property type="match status" value="1"/>
</dbReference>
<sequence>WKVLPPQRHRQLNKETCDTYCQKQGENPAGEFPPSSTSHHSSEHPRKPRMITKLREDNGSAALGDALSEELEPIPEEALPYRCKKCGSSFRGVSELQEHRRAHLLENSYRCPICTKGFSRAANLRMHKLIHSSERSARLGWKSTLWCVLCPVQTHCPAVAAAAMLHHRELWNLYWEGLHCLALNCFV</sequence>
<dbReference type="GO" id="GO:0008270">
    <property type="term" value="F:zinc ion binding"/>
    <property type="evidence" value="ECO:0007669"/>
    <property type="project" value="UniProtKB-KW"/>
</dbReference>
<reference evidence="10" key="2">
    <citation type="submission" date="2025-09" db="UniProtKB">
        <authorList>
            <consortium name="Ensembl"/>
        </authorList>
    </citation>
    <scope>IDENTIFICATION</scope>
</reference>
<evidence type="ECO:0000313" key="10">
    <source>
        <dbReference type="Ensembl" id="ENSSCAP00000002355.1"/>
    </source>
</evidence>
<evidence type="ECO:0000256" key="7">
    <source>
        <dbReference type="PROSITE-ProRule" id="PRU00042"/>
    </source>
</evidence>
<dbReference type="PROSITE" id="PS50157">
    <property type="entry name" value="ZINC_FINGER_C2H2_2"/>
    <property type="match status" value="2"/>
</dbReference>
<evidence type="ECO:0000256" key="6">
    <source>
        <dbReference type="ARBA" id="ARBA00023242"/>
    </source>
</evidence>
<evidence type="ECO:0000256" key="5">
    <source>
        <dbReference type="ARBA" id="ARBA00022833"/>
    </source>
</evidence>
<keyword evidence="4 7" id="KW-0863">Zinc-finger</keyword>
<evidence type="ECO:0000256" key="2">
    <source>
        <dbReference type="ARBA" id="ARBA00022723"/>
    </source>
</evidence>
<dbReference type="PANTHER" id="PTHR16515:SF66">
    <property type="entry name" value="C2H2-TYPE DOMAIN-CONTAINING PROTEIN"/>
    <property type="match status" value="1"/>
</dbReference>
<evidence type="ECO:0000256" key="1">
    <source>
        <dbReference type="ARBA" id="ARBA00004123"/>
    </source>
</evidence>
<dbReference type="FunFam" id="3.30.160.60:FF:002343">
    <property type="entry name" value="Zinc finger protein 33A"/>
    <property type="match status" value="1"/>
</dbReference>
<dbReference type="GO" id="GO:0005634">
    <property type="term" value="C:nucleus"/>
    <property type="evidence" value="ECO:0007669"/>
    <property type="project" value="UniProtKB-SubCell"/>
</dbReference>
<dbReference type="Proteomes" id="UP000694409">
    <property type="component" value="Unassembled WGS sequence"/>
</dbReference>
<dbReference type="GO" id="GO:0010468">
    <property type="term" value="P:regulation of gene expression"/>
    <property type="evidence" value="ECO:0007669"/>
    <property type="project" value="TreeGrafter"/>
</dbReference>
<evidence type="ECO:0000256" key="4">
    <source>
        <dbReference type="ARBA" id="ARBA00022771"/>
    </source>
</evidence>
<keyword evidence="5" id="KW-0862">Zinc</keyword>
<feature type="region of interest" description="Disordered" evidence="8">
    <location>
        <begin position="20"/>
        <end position="47"/>
    </location>
</feature>
<dbReference type="PROSITE" id="PS00028">
    <property type="entry name" value="ZINC_FINGER_C2H2_1"/>
    <property type="match status" value="2"/>
</dbReference>
<feature type="domain" description="C2H2-type" evidence="9">
    <location>
        <begin position="81"/>
        <end position="108"/>
    </location>
</feature>
<dbReference type="SUPFAM" id="SSF57667">
    <property type="entry name" value="beta-beta-alpha zinc fingers"/>
    <property type="match status" value="1"/>
</dbReference>